<dbReference type="RefSeq" id="WP_188861651.1">
    <property type="nucleotide sequence ID" value="NZ_BMLT01000008.1"/>
</dbReference>
<comment type="similarity">
    <text evidence="3">Belongs to the FliH family.</text>
</comment>
<dbReference type="GO" id="GO:0071973">
    <property type="term" value="P:bacterial-type flagellum-dependent cell motility"/>
    <property type="evidence" value="ECO:0007669"/>
    <property type="project" value="InterPro"/>
</dbReference>
<evidence type="ECO:0000256" key="3">
    <source>
        <dbReference type="ARBA" id="ARBA00006602"/>
    </source>
</evidence>
<keyword evidence="11" id="KW-0969">Cilium</keyword>
<evidence type="ECO:0000256" key="1">
    <source>
        <dbReference type="ARBA" id="ARBA00003041"/>
    </source>
</evidence>
<dbReference type="PRINTS" id="PR01003">
    <property type="entry name" value="FLGFLIH"/>
</dbReference>
<evidence type="ECO:0000256" key="9">
    <source>
        <dbReference type="ARBA" id="ARBA00023225"/>
    </source>
</evidence>
<evidence type="ECO:0000256" key="2">
    <source>
        <dbReference type="ARBA" id="ARBA00004496"/>
    </source>
</evidence>
<dbReference type="PANTHER" id="PTHR34982:SF1">
    <property type="entry name" value="FLAGELLAR ASSEMBLY PROTEIN FLIH"/>
    <property type="match status" value="1"/>
</dbReference>
<evidence type="ECO:0000256" key="4">
    <source>
        <dbReference type="ARBA" id="ARBA00016507"/>
    </source>
</evidence>
<protein>
    <recommendedName>
        <fullName evidence="4">Flagellar assembly protein FliH</fullName>
    </recommendedName>
</protein>
<dbReference type="GO" id="GO:0015031">
    <property type="term" value="P:protein transport"/>
    <property type="evidence" value="ECO:0007669"/>
    <property type="project" value="UniProtKB-KW"/>
</dbReference>
<dbReference type="GO" id="GO:0005829">
    <property type="term" value="C:cytosol"/>
    <property type="evidence" value="ECO:0007669"/>
    <property type="project" value="TreeGrafter"/>
</dbReference>
<evidence type="ECO:0000259" key="10">
    <source>
        <dbReference type="Pfam" id="PF02108"/>
    </source>
</evidence>
<keyword evidence="6" id="KW-0963">Cytoplasm</keyword>
<evidence type="ECO:0000313" key="11">
    <source>
        <dbReference type="EMBL" id="GGO84983.1"/>
    </source>
</evidence>
<proteinExistence type="inferred from homology"/>
<keyword evidence="7" id="KW-1005">Bacterial flagellum biogenesis</keyword>
<keyword evidence="11" id="KW-0282">Flagellum</keyword>
<dbReference type="GO" id="GO:0009288">
    <property type="term" value="C:bacterial-type flagellum"/>
    <property type="evidence" value="ECO:0007669"/>
    <property type="project" value="InterPro"/>
</dbReference>
<keyword evidence="8" id="KW-0653">Protein transport</keyword>
<dbReference type="InterPro" id="IPR000563">
    <property type="entry name" value="Flag_FliH"/>
</dbReference>
<comment type="function">
    <text evidence="1">Needed for flagellar regrowth and assembly.</text>
</comment>
<dbReference type="Pfam" id="PF02108">
    <property type="entry name" value="FliH"/>
    <property type="match status" value="1"/>
</dbReference>
<dbReference type="PANTHER" id="PTHR34982">
    <property type="entry name" value="YOP PROTEINS TRANSLOCATION PROTEIN L"/>
    <property type="match status" value="1"/>
</dbReference>
<accession>A0A918DWI4</accession>
<evidence type="ECO:0000313" key="12">
    <source>
        <dbReference type="Proteomes" id="UP000599578"/>
    </source>
</evidence>
<dbReference type="SUPFAM" id="SSF160527">
    <property type="entry name" value="V-type ATPase subunit E-like"/>
    <property type="match status" value="1"/>
</dbReference>
<dbReference type="Proteomes" id="UP000599578">
    <property type="component" value="Unassembled WGS sequence"/>
</dbReference>
<dbReference type="AlphaFoldDB" id="A0A918DWI4"/>
<gene>
    <name evidence="11" type="ORF">GCM10011348_32480</name>
</gene>
<keyword evidence="9" id="KW-1006">Bacterial flagellum protein export</keyword>
<dbReference type="InterPro" id="IPR051472">
    <property type="entry name" value="T3SS_Stator/FliH"/>
</dbReference>
<keyword evidence="11" id="KW-0966">Cell projection</keyword>
<evidence type="ECO:0000256" key="7">
    <source>
        <dbReference type="ARBA" id="ARBA00022795"/>
    </source>
</evidence>
<dbReference type="GO" id="GO:0003774">
    <property type="term" value="F:cytoskeletal motor activity"/>
    <property type="evidence" value="ECO:0007669"/>
    <property type="project" value="InterPro"/>
</dbReference>
<feature type="domain" description="Flagellar assembly protein FliH/Type III secretion system HrpE" evidence="10">
    <location>
        <begin position="110"/>
        <end position="231"/>
    </location>
</feature>
<sequence length="247" mass="27352">MSQSDKPPVRIRAADVGAVELWRLPQVEGRHRVALVQREESAVDEQLDADELPFGDGKLTLAELERIREEARQEGFEEGHREGFDKGLEAGRMQGHDEGLQQGQQEIAAAVARLDEMISEFEAPLQTQARELESCLLRMVVQLAAAVTRHELVSRPELILDSVREALALLPDEAGDVRIHVNPENEVLLQPLCDAREHRTLVPDPGISAGGCRVRTPASRVDQTLETRFGQVAEQLLARLAESPGDE</sequence>
<name>A0A918DWI4_9GAMM</name>
<comment type="subcellular location">
    <subcellularLocation>
        <location evidence="2">Cytoplasm</location>
    </subcellularLocation>
</comment>
<keyword evidence="12" id="KW-1185">Reference proteome</keyword>
<comment type="caution">
    <text evidence="11">The sequence shown here is derived from an EMBL/GenBank/DDBJ whole genome shotgun (WGS) entry which is preliminary data.</text>
</comment>
<evidence type="ECO:0000256" key="8">
    <source>
        <dbReference type="ARBA" id="ARBA00022927"/>
    </source>
</evidence>
<dbReference type="EMBL" id="BMLT01000008">
    <property type="protein sequence ID" value="GGO84983.1"/>
    <property type="molecule type" value="Genomic_DNA"/>
</dbReference>
<dbReference type="InterPro" id="IPR018035">
    <property type="entry name" value="Flagellar_FliH/T3SS_HrpE"/>
</dbReference>
<evidence type="ECO:0000256" key="6">
    <source>
        <dbReference type="ARBA" id="ARBA00022490"/>
    </source>
</evidence>
<dbReference type="GO" id="GO:0044781">
    <property type="term" value="P:bacterial-type flagellum organization"/>
    <property type="evidence" value="ECO:0007669"/>
    <property type="project" value="UniProtKB-KW"/>
</dbReference>
<keyword evidence="5" id="KW-0813">Transport</keyword>
<reference evidence="11 12" key="1">
    <citation type="journal article" date="2014" name="Int. J. Syst. Evol. Microbiol.">
        <title>Complete genome sequence of Corynebacterium casei LMG S-19264T (=DSM 44701T), isolated from a smear-ripened cheese.</title>
        <authorList>
            <consortium name="US DOE Joint Genome Institute (JGI-PGF)"/>
            <person name="Walter F."/>
            <person name="Albersmeier A."/>
            <person name="Kalinowski J."/>
            <person name="Ruckert C."/>
        </authorList>
    </citation>
    <scope>NUCLEOTIDE SEQUENCE [LARGE SCALE GENOMIC DNA]</scope>
    <source>
        <strain evidence="11 12">CGMCC 1.7286</strain>
    </source>
</reference>
<organism evidence="11 12">
    <name type="scientific">Marinobacterium nitratireducens</name>
    <dbReference type="NCBI Taxonomy" id="518897"/>
    <lineage>
        <taxon>Bacteria</taxon>
        <taxon>Pseudomonadati</taxon>
        <taxon>Pseudomonadota</taxon>
        <taxon>Gammaproteobacteria</taxon>
        <taxon>Oceanospirillales</taxon>
        <taxon>Oceanospirillaceae</taxon>
        <taxon>Marinobacterium</taxon>
    </lineage>
</organism>
<evidence type="ECO:0000256" key="5">
    <source>
        <dbReference type="ARBA" id="ARBA00022448"/>
    </source>
</evidence>